<evidence type="ECO:0000256" key="1">
    <source>
        <dbReference type="SAM" id="MobiDB-lite"/>
    </source>
</evidence>
<feature type="non-terminal residue" evidence="2">
    <location>
        <position position="67"/>
    </location>
</feature>
<proteinExistence type="predicted"/>
<protein>
    <submittedName>
        <fullName evidence="2">Uncharacterized protein</fullName>
    </submittedName>
</protein>
<comment type="caution">
    <text evidence="2">The sequence shown here is derived from an EMBL/GenBank/DDBJ whole genome shotgun (WGS) entry which is preliminary data.</text>
</comment>
<name>A0A8J4TDT4_CLAMG</name>
<evidence type="ECO:0000313" key="3">
    <source>
        <dbReference type="Proteomes" id="UP000727407"/>
    </source>
</evidence>
<gene>
    <name evidence="2" type="ORF">DAT39_015057</name>
</gene>
<reference evidence="2" key="1">
    <citation type="submission" date="2020-07" db="EMBL/GenBank/DDBJ databases">
        <title>Clarias magur genome sequencing, assembly and annotation.</title>
        <authorList>
            <person name="Kushwaha B."/>
            <person name="Kumar R."/>
            <person name="Das P."/>
            <person name="Joshi C.G."/>
            <person name="Kumar D."/>
            <person name="Nagpure N.S."/>
            <person name="Pandey M."/>
            <person name="Agarwal S."/>
            <person name="Srivastava S."/>
            <person name="Singh M."/>
            <person name="Sahoo L."/>
            <person name="Jayasankar P."/>
            <person name="Meher P.K."/>
            <person name="Koringa P.G."/>
            <person name="Iquebal M.A."/>
            <person name="Das S.P."/>
            <person name="Bit A."/>
            <person name="Patnaik S."/>
            <person name="Patel N."/>
            <person name="Shah T.M."/>
            <person name="Hinsu A."/>
            <person name="Jena J.K."/>
        </authorList>
    </citation>
    <scope>NUCLEOTIDE SEQUENCE</scope>
    <source>
        <strain evidence="2">CIFAMagur01</strain>
        <tissue evidence="2">Testis</tissue>
    </source>
</reference>
<dbReference type="EMBL" id="QNUK01000332">
    <property type="protein sequence ID" value="KAF5895241.1"/>
    <property type="molecule type" value="Genomic_DNA"/>
</dbReference>
<evidence type="ECO:0000313" key="2">
    <source>
        <dbReference type="EMBL" id="KAF5895241.1"/>
    </source>
</evidence>
<organism evidence="2 3">
    <name type="scientific">Clarias magur</name>
    <name type="common">Asian catfish</name>
    <name type="synonym">Macropteronotus magur</name>
    <dbReference type="NCBI Taxonomy" id="1594786"/>
    <lineage>
        <taxon>Eukaryota</taxon>
        <taxon>Metazoa</taxon>
        <taxon>Chordata</taxon>
        <taxon>Craniata</taxon>
        <taxon>Vertebrata</taxon>
        <taxon>Euteleostomi</taxon>
        <taxon>Actinopterygii</taxon>
        <taxon>Neopterygii</taxon>
        <taxon>Teleostei</taxon>
        <taxon>Ostariophysi</taxon>
        <taxon>Siluriformes</taxon>
        <taxon>Clariidae</taxon>
        <taxon>Clarias</taxon>
    </lineage>
</organism>
<sequence length="67" mass="7234">MRSDGEAGLYPEDVPVGPPGQENPEESVVGLRDGLDDAFTASVIRTCVVMTSQGHLMGCMCPYMVMW</sequence>
<feature type="region of interest" description="Disordered" evidence="1">
    <location>
        <begin position="1"/>
        <end position="26"/>
    </location>
</feature>
<keyword evidence="3" id="KW-1185">Reference proteome</keyword>
<dbReference type="AlphaFoldDB" id="A0A8J4TDT4"/>
<dbReference type="Proteomes" id="UP000727407">
    <property type="component" value="Unassembled WGS sequence"/>
</dbReference>
<accession>A0A8J4TDT4</accession>